<dbReference type="PANTHER" id="PTHR37406:SF1">
    <property type="entry name" value="T4-TYPE LYSOZYME 1-RELATED"/>
    <property type="match status" value="1"/>
</dbReference>
<dbReference type="Proteomes" id="UP000184608">
    <property type="component" value="Unassembled WGS sequence"/>
</dbReference>
<evidence type="ECO:0000313" key="5">
    <source>
        <dbReference type="Proteomes" id="UP000184608"/>
    </source>
</evidence>
<keyword evidence="1 3" id="KW-0929">Antimicrobial</keyword>
<accession>A0A1M5Z6K1</accession>
<organism evidence="4 5">
    <name type="scientific">Vibrio aerogenes CECT 7868</name>
    <dbReference type="NCBI Taxonomy" id="1216006"/>
    <lineage>
        <taxon>Bacteria</taxon>
        <taxon>Pseudomonadati</taxon>
        <taxon>Pseudomonadota</taxon>
        <taxon>Gammaproteobacteria</taxon>
        <taxon>Vibrionales</taxon>
        <taxon>Vibrionaceae</taxon>
        <taxon>Vibrio</taxon>
    </lineage>
</organism>
<evidence type="ECO:0000313" key="4">
    <source>
        <dbReference type="EMBL" id="SHI19849.1"/>
    </source>
</evidence>
<sequence>MKLTEQAIQYHRELLIRHEGLRLQPYRCTAGKLTIGVGRNLDDAGISEAEAMLLLEHDLQSVYQQVNDALPWCQALPECQQIVLMNMAFNLGMGGLLKFKRMLAALEAGDTAQAATEMRDSRWAAQVGKRAEDLIQLLQGNTDV</sequence>
<keyword evidence="3" id="KW-0378">Hydrolase</keyword>
<gene>
    <name evidence="4" type="ORF">VA7868_02356</name>
</gene>
<evidence type="ECO:0000256" key="3">
    <source>
        <dbReference type="RuleBase" id="RU003788"/>
    </source>
</evidence>
<dbReference type="InterPro" id="IPR023346">
    <property type="entry name" value="Lysozyme-like_dom_sf"/>
</dbReference>
<keyword evidence="3" id="KW-0326">Glycosidase</keyword>
<evidence type="ECO:0000256" key="2">
    <source>
        <dbReference type="ARBA" id="ARBA00022638"/>
    </source>
</evidence>
<comment type="similarity">
    <text evidence="3">Belongs to the glycosyl hydrolase 24 family.</text>
</comment>
<dbReference type="OrthoDB" id="8141296at2"/>
<name>A0A1M5Z6K1_9VIBR</name>
<dbReference type="InterPro" id="IPR023347">
    <property type="entry name" value="Lysozyme_dom_sf"/>
</dbReference>
<dbReference type="GO" id="GO:0042742">
    <property type="term" value="P:defense response to bacterium"/>
    <property type="evidence" value="ECO:0007669"/>
    <property type="project" value="UniProtKB-KW"/>
</dbReference>
<keyword evidence="2 3" id="KW-0081">Bacteriolytic enzyme</keyword>
<comment type="catalytic activity">
    <reaction evidence="3">
        <text>Hydrolysis of (1-&gt;4)-beta-linkages between N-acetylmuramic acid and N-acetyl-D-glucosamine residues in a peptidoglycan and between N-acetyl-D-glucosamine residues in chitodextrins.</text>
        <dbReference type="EC" id="3.2.1.17"/>
    </reaction>
</comment>
<dbReference type="PANTHER" id="PTHR37406">
    <property type="entry name" value="T4-TYPE LYSOZYME 1-RELATED"/>
    <property type="match status" value="1"/>
</dbReference>
<protein>
    <recommendedName>
        <fullName evidence="3">Lysozyme</fullName>
        <ecNumber evidence="3">3.2.1.17</ecNumber>
    </recommendedName>
</protein>
<dbReference type="InterPro" id="IPR002196">
    <property type="entry name" value="Glyco_hydro_24"/>
</dbReference>
<evidence type="ECO:0000256" key="1">
    <source>
        <dbReference type="ARBA" id="ARBA00022529"/>
    </source>
</evidence>
<dbReference type="EC" id="3.2.1.17" evidence="3"/>
<dbReference type="SUPFAM" id="SSF53955">
    <property type="entry name" value="Lysozyme-like"/>
    <property type="match status" value="1"/>
</dbReference>
<dbReference type="STRING" id="1216006.VA7868_02356"/>
<dbReference type="Pfam" id="PF00959">
    <property type="entry name" value="Phage_lysozyme"/>
    <property type="match status" value="1"/>
</dbReference>
<dbReference type="GO" id="GO:0031640">
    <property type="term" value="P:killing of cells of another organism"/>
    <property type="evidence" value="ECO:0007669"/>
    <property type="project" value="UniProtKB-KW"/>
</dbReference>
<keyword evidence="5" id="KW-1185">Reference proteome</keyword>
<dbReference type="GO" id="GO:0009253">
    <property type="term" value="P:peptidoglycan catabolic process"/>
    <property type="evidence" value="ECO:0007669"/>
    <property type="project" value="InterPro"/>
</dbReference>
<reference evidence="4 5" key="1">
    <citation type="submission" date="2016-11" db="EMBL/GenBank/DDBJ databases">
        <authorList>
            <person name="Jaros S."/>
            <person name="Januszkiewicz K."/>
            <person name="Wedrychowicz H."/>
        </authorList>
    </citation>
    <scope>NUCLEOTIDE SEQUENCE [LARGE SCALE GENOMIC DNA]</scope>
    <source>
        <strain evidence="4 5">CECT 7868</strain>
    </source>
</reference>
<dbReference type="GO" id="GO:0003796">
    <property type="term" value="F:lysozyme activity"/>
    <property type="evidence" value="ECO:0007669"/>
    <property type="project" value="UniProtKB-EC"/>
</dbReference>
<dbReference type="Gene3D" id="1.10.530.40">
    <property type="match status" value="1"/>
</dbReference>
<proteinExistence type="inferred from homology"/>
<dbReference type="InterPro" id="IPR052619">
    <property type="entry name" value="Phage_lysozyme-like"/>
</dbReference>
<dbReference type="AlphaFoldDB" id="A0A1M5Z6K1"/>
<dbReference type="RefSeq" id="WP_073604026.1">
    <property type="nucleotide sequence ID" value="NZ_FQXZ01000023.1"/>
</dbReference>
<dbReference type="GO" id="GO:0016998">
    <property type="term" value="P:cell wall macromolecule catabolic process"/>
    <property type="evidence" value="ECO:0007669"/>
    <property type="project" value="InterPro"/>
</dbReference>
<dbReference type="EMBL" id="FQXZ01000023">
    <property type="protein sequence ID" value="SHI19849.1"/>
    <property type="molecule type" value="Genomic_DNA"/>
</dbReference>